<evidence type="ECO:0000259" key="12">
    <source>
        <dbReference type="Pfam" id="PF08546"/>
    </source>
</evidence>
<evidence type="ECO:0000256" key="3">
    <source>
        <dbReference type="ARBA" id="ARBA00013014"/>
    </source>
</evidence>
<evidence type="ECO:0000256" key="9">
    <source>
        <dbReference type="ARBA" id="ARBA00048793"/>
    </source>
</evidence>
<evidence type="ECO:0000313" key="13">
    <source>
        <dbReference type="EMBL" id="ANN77881.1"/>
    </source>
</evidence>
<evidence type="ECO:0000256" key="1">
    <source>
        <dbReference type="ARBA" id="ARBA00004994"/>
    </source>
</evidence>
<dbReference type="InterPro" id="IPR013328">
    <property type="entry name" value="6PGD_dom2"/>
</dbReference>
<comment type="pathway">
    <text evidence="1 10">Cofactor biosynthesis; (R)-pantothenate biosynthesis; (R)-pantoate from 3-methyl-2-oxobutanoate: step 2/2.</text>
</comment>
<dbReference type="RefSeq" id="WP_066658275.1">
    <property type="nucleotide sequence ID" value="NZ_CBCSCL010000001.1"/>
</dbReference>
<evidence type="ECO:0000256" key="7">
    <source>
        <dbReference type="ARBA" id="ARBA00023002"/>
    </source>
</evidence>
<dbReference type="Proteomes" id="UP000091926">
    <property type="component" value="Chromosome"/>
</dbReference>
<dbReference type="Gene3D" id="3.40.50.720">
    <property type="entry name" value="NAD(P)-binding Rossmann-like Domain"/>
    <property type="match status" value="1"/>
</dbReference>
<dbReference type="InterPro" id="IPR036291">
    <property type="entry name" value="NAD(P)-bd_dom_sf"/>
</dbReference>
<name>A0A193GEK0_9BORD</name>
<dbReference type="NCBIfam" id="NF004887">
    <property type="entry name" value="PRK06249.1"/>
    <property type="match status" value="1"/>
</dbReference>
<feature type="domain" description="Ketopantoate reductase N-terminal" evidence="11">
    <location>
        <begin position="8"/>
        <end position="157"/>
    </location>
</feature>
<dbReference type="FunFam" id="1.10.1040.10:FF:000017">
    <property type="entry name" value="2-dehydropantoate 2-reductase"/>
    <property type="match status" value="1"/>
</dbReference>
<dbReference type="PANTHER" id="PTHR21708">
    <property type="entry name" value="PROBABLE 2-DEHYDROPANTOATE 2-REDUCTASE"/>
    <property type="match status" value="1"/>
</dbReference>
<dbReference type="PANTHER" id="PTHR21708:SF26">
    <property type="entry name" value="2-DEHYDROPANTOATE 2-REDUCTASE"/>
    <property type="match status" value="1"/>
</dbReference>
<evidence type="ECO:0000256" key="10">
    <source>
        <dbReference type="RuleBase" id="RU362068"/>
    </source>
</evidence>
<dbReference type="InterPro" id="IPR013332">
    <property type="entry name" value="KPR_N"/>
</dbReference>
<evidence type="ECO:0000256" key="8">
    <source>
        <dbReference type="ARBA" id="ARBA00032024"/>
    </source>
</evidence>
<organism evidence="13 14">
    <name type="scientific">Bordetella flabilis</name>
    <dbReference type="NCBI Taxonomy" id="463014"/>
    <lineage>
        <taxon>Bacteria</taxon>
        <taxon>Pseudomonadati</taxon>
        <taxon>Pseudomonadota</taxon>
        <taxon>Betaproteobacteria</taxon>
        <taxon>Burkholderiales</taxon>
        <taxon>Alcaligenaceae</taxon>
        <taxon>Bordetella</taxon>
    </lineage>
</organism>
<dbReference type="AlphaFoldDB" id="A0A193GEK0"/>
<keyword evidence="5 10" id="KW-0566">Pantothenate biosynthesis</keyword>
<dbReference type="EMBL" id="CP016172">
    <property type="protein sequence ID" value="ANN77881.1"/>
    <property type="molecule type" value="Genomic_DNA"/>
</dbReference>
<dbReference type="Pfam" id="PF02558">
    <property type="entry name" value="ApbA"/>
    <property type="match status" value="1"/>
</dbReference>
<accession>A0A193GEK0</accession>
<evidence type="ECO:0000256" key="6">
    <source>
        <dbReference type="ARBA" id="ARBA00022857"/>
    </source>
</evidence>
<reference evidence="13 14" key="1">
    <citation type="submission" date="2016-06" db="EMBL/GenBank/DDBJ databases">
        <title>Complete genome sequences of Bordetella bronchialis and Bordetella flabilis.</title>
        <authorList>
            <person name="LiPuma J.J."/>
            <person name="Spilker T."/>
        </authorList>
    </citation>
    <scope>NUCLEOTIDE SEQUENCE [LARGE SCALE GENOMIC DNA]</scope>
    <source>
        <strain evidence="13 14">AU10664</strain>
    </source>
</reference>
<keyword evidence="6 10" id="KW-0521">NADP</keyword>
<comment type="similarity">
    <text evidence="2 10">Belongs to the ketopantoate reductase family.</text>
</comment>
<dbReference type="SUPFAM" id="SSF48179">
    <property type="entry name" value="6-phosphogluconate dehydrogenase C-terminal domain-like"/>
    <property type="match status" value="1"/>
</dbReference>
<comment type="catalytic activity">
    <reaction evidence="9 10">
        <text>(R)-pantoate + NADP(+) = 2-dehydropantoate + NADPH + H(+)</text>
        <dbReference type="Rhea" id="RHEA:16233"/>
        <dbReference type="ChEBI" id="CHEBI:11561"/>
        <dbReference type="ChEBI" id="CHEBI:15378"/>
        <dbReference type="ChEBI" id="CHEBI:15980"/>
        <dbReference type="ChEBI" id="CHEBI:57783"/>
        <dbReference type="ChEBI" id="CHEBI:58349"/>
        <dbReference type="EC" id="1.1.1.169"/>
    </reaction>
</comment>
<gene>
    <name evidence="13" type="ORF">BAU07_12950</name>
</gene>
<dbReference type="Pfam" id="PF08546">
    <property type="entry name" value="ApbA_C"/>
    <property type="match status" value="1"/>
</dbReference>
<dbReference type="OrthoDB" id="9796561at2"/>
<protein>
    <recommendedName>
        <fullName evidence="4 10">2-dehydropantoate 2-reductase</fullName>
        <ecNumber evidence="3 10">1.1.1.169</ecNumber>
    </recommendedName>
    <alternativeName>
        <fullName evidence="8 10">Ketopantoate reductase</fullName>
    </alternativeName>
</protein>
<evidence type="ECO:0000313" key="14">
    <source>
        <dbReference type="Proteomes" id="UP000091926"/>
    </source>
</evidence>
<comment type="function">
    <text evidence="10">Catalyzes the NADPH-dependent reduction of ketopantoate into pantoic acid.</text>
</comment>
<proteinExistence type="inferred from homology"/>
<sequence length="317" mass="34198">MENAKPRIGVIGAGAIGGFYGGLLARRGREVHFLLRSEYSAVATEGIRIESKEHGDVHLDRVHAHRSPDEMPPCDWLLLGTKAVSNTEVAPTLARIAAPGARLIVMQNGLGVEDELHKRLPPDLHVVGGLCYTAVEHLAAGHLRHIAYSGLHLGYHSGPAATPARRAAVLEEGVALFAETGIAAMAVADLTAARWRKLLWNIPFNGLSVLLDCGITDLVGHADTYALARGMMEEVAGAAASCGHPLPADAVVQTMALSSFEQNYHPSMVYDHRHRRPMELQAIYDAPIRAARDAGVDMPKVEALYQGLRFIDARNRA</sequence>
<evidence type="ECO:0000256" key="2">
    <source>
        <dbReference type="ARBA" id="ARBA00007870"/>
    </source>
</evidence>
<dbReference type="KEGG" id="bfz:BAU07_12950"/>
<dbReference type="GO" id="GO:0008677">
    <property type="term" value="F:2-dehydropantoate 2-reductase activity"/>
    <property type="evidence" value="ECO:0007669"/>
    <property type="project" value="UniProtKB-EC"/>
</dbReference>
<dbReference type="InterPro" id="IPR013752">
    <property type="entry name" value="KPA_reductase"/>
</dbReference>
<dbReference type="SUPFAM" id="SSF51735">
    <property type="entry name" value="NAD(P)-binding Rossmann-fold domains"/>
    <property type="match status" value="1"/>
</dbReference>
<dbReference type="Gene3D" id="1.10.1040.10">
    <property type="entry name" value="N-(1-d-carboxylethyl)-l-norvaline Dehydrogenase, domain 2"/>
    <property type="match status" value="1"/>
</dbReference>
<dbReference type="STRING" id="463014.BAU07_12950"/>
<dbReference type="EC" id="1.1.1.169" evidence="3 10"/>
<dbReference type="GO" id="GO:0015940">
    <property type="term" value="P:pantothenate biosynthetic process"/>
    <property type="evidence" value="ECO:0007669"/>
    <property type="project" value="UniProtKB-UniPathway"/>
</dbReference>
<dbReference type="GO" id="GO:0005737">
    <property type="term" value="C:cytoplasm"/>
    <property type="evidence" value="ECO:0007669"/>
    <property type="project" value="TreeGrafter"/>
</dbReference>
<dbReference type="UniPathway" id="UPA00028">
    <property type="reaction ID" value="UER00004"/>
</dbReference>
<evidence type="ECO:0000256" key="5">
    <source>
        <dbReference type="ARBA" id="ARBA00022655"/>
    </source>
</evidence>
<keyword evidence="14" id="KW-1185">Reference proteome</keyword>
<keyword evidence="7 10" id="KW-0560">Oxidoreductase</keyword>
<dbReference type="InterPro" id="IPR051402">
    <property type="entry name" value="KPR-Related"/>
</dbReference>
<dbReference type="InterPro" id="IPR008927">
    <property type="entry name" value="6-PGluconate_DH-like_C_sf"/>
</dbReference>
<dbReference type="NCBIfam" id="TIGR00745">
    <property type="entry name" value="apbA_panE"/>
    <property type="match status" value="1"/>
</dbReference>
<evidence type="ECO:0000256" key="4">
    <source>
        <dbReference type="ARBA" id="ARBA00019465"/>
    </source>
</evidence>
<dbReference type="InterPro" id="IPR003710">
    <property type="entry name" value="ApbA"/>
</dbReference>
<evidence type="ECO:0000259" key="11">
    <source>
        <dbReference type="Pfam" id="PF02558"/>
    </source>
</evidence>
<feature type="domain" description="Ketopantoate reductase C-terminal" evidence="12">
    <location>
        <begin position="189"/>
        <end position="310"/>
    </location>
</feature>